<dbReference type="GO" id="GO:0003677">
    <property type="term" value="F:DNA binding"/>
    <property type="evidence" value="ECO:0007669"/>
    <property type="project" value="InterPro"/>
</dbReference>
<dbReference type="InterPro" id="IPR013762">
    <property type="entry name" value="Integrase-like_cat_sf"/>
</dbReference>
<dbReference type="SUPFAM" id="SSF56349">
    <property type="entry name" value="DNA breaking-rejoining enzymes"/>
    <property type="match status" value="1"/>
</dbReference>
<sequence length="266" mass="30374">MPRHQRGAPGAYAGVRAASHPDYWKRHAEARISEGRAASTVRAELNYTAAVLEWTVTGDVDLKVMSPASATAISSAIRQTARQVSKRVKRYSALDKPARVSVDEFEETAIQIKSMKSPHKEVAAMTLCFGLRATEANKLKLSSLLDTGMLFIPDRMTKTRADLLLPVPVKYHKQVREWLRIIEEGKPSYSSTYMYINRRQYKWRLHDMRKMFRTKAAVRGEDYLACELIINHDIKDVPNVYLQKPPYKRMRDALLHSLNDFHSAGQ</sequence>
<evidence type="ECO:0000313" key="3">
    <source>
        <dbReference type="Proteomes" id="UP000351155"/>
    </source>
</evidence>
<dbReference type="EMBL" id="CAADIW010000021">
    <property type="protein sequence ID" value="VFS25979.1"/>
    <property type="molecule type" value="Genomic_DNA"/>
</dbReference>
<dbReference type="InterPro" id="IPR011010">
    <property type="entry name" value="DNA_brk_join_enz"/>
</dbReference>
<dbReference type="Proteomes" id="UP000351155">
    <property type="component" value="Unassembled WGS sequence"/>
</dbReference>
<dbReference type="AlphaFoldDB" id="A0A484XV17"/>
<name>A0A484XV17_9ENTR</name>
<evidence type="ECO:0000256" key="1">
    <source>
        <dbReference type="ARBA" id="ARBA00023172"/>
    </source>
</evidence>
<accession>A0A484XV17</accession>
<dbReference type="GO" id="GO:0006310">
    <property type="term" value="P:DNA recombination"/>
    <property type="evidence" value="ECO:0007669"/>
    <property type="project" value="UniProtKB-KW"/>
</dbReference>
<organism evidence="2 3">
    <name type="scientific">Enterobacter cancerogenus</name>
    <dbReference type="NCBI Taxonomy" id="69218"/>
    <lineage>
        <taxon>Bacteria</taxon>
        <taxon>Pseudomonadati</taxon>
        <taxon>Pseudomonadota</taxon>
        <taxon>Gammaproteobacteria</taxon>
        <taxon>Enterobacterales</taxon>
        <taxon>Enterobacteriaceae</taxon>
        <taxon>Enterobacter</taxon>
        <taxon>Enterobacter cloacae complex</taxon>
    </lineage>
</organism>
<evidence type="ECO:0000313" key="2">
    <source>
        <dbReference type="EMBL" id="VFS25979.1"/>
    </source>
</evidence>
<dbReference type="Gene3D" id="1.10.443.10">
    <property type="entry name" value="Intergrase catalytic core"/>
    <property type="match status" value="1"/>
</dbReference>
<protein>
    <submittedName>
        <fullName evidence="2">Integrase family protein</fullName>
    </submittedName>
</protein>
<gene>
    <name evidence="2" type="ORF">NCTC12126_02385</name>
</gene>
<keyword evidence="1" id="KW-0233">DNA recombination</keyword>
<dbReference type="GO" id="GO:0015074">
    <property type="term" value="P:DNA integration"/>
    <property type="evidence" value="ECO:0007669"/>
    <property type="project" value="InterPro"/>
</dbReference>
<reference evidence="2 3" key="1">
    <citation type="submission" date="2019-03" db="EMBL/GenBank/DDBJ databases">
        <authorList>
            <consortium name="Pathogen Informatics"/>
        </authorList>
    </citation>
    <scope>NUCLEOTIDE SEQUENCE [LARGE SCALE GENOMIC DNA]</scope>
    <source>
        <strain evidence="2 3">NCTC12126</strain>
    </source>
</reference>
<proteinExistence type="predicted"/>